<accession>A0ABT7EGE8</accession>
<dbReference type="RefSeq" id="WP_284136354.1">
    <property type="nucleotide sequence ID" value="NZ_JASJUT010000001.1"/>
</dbReference>
<organism evidence="2 3">
    <name type="scientific">Pseudoalteromonas obscura</name>
    <dbReference type="NCBI Taxonomy" id="3048491"/>
    <lineage>
        <taxon>Bacteria</taxon>
        <taxon>Pseudomonadati</taxon>
        <taxon>Pseudomonadota</taxon>
        <taxon>Gammaproteobacteria</taxon>
        <taxon>Alteromonadales</taxon>
        <taxon>Pseudoalteromonadaceae</taxon>
        <taxon>Pseudoalteromonas</taxon>
    </lineage>
</organism>
<evidence type="ECO:0000313" key="3">
    <source>
        <dbReference type="Proteomes" id="UP001231915"/>
    </source>
</evidence>
<gene>
    <name evidence="2" type="ORF">QNM18_03440</name>
</gene>
<protein>
    <submittedName>
        <fullName evidence="2">Uncharacterized protein</fullName>
    </submittedName>
</protein>
<name>A0ABT7EGE8_9GAMM</name>
<evidence type="ECO:0000313" key="2">
    <source>
        <dbReference type="EMBL" id="MDK2594124.1"/>
    </source>
</evidence>
<comment type="caution">
    <text evidence="2">The sequence shown here is derived from an EMBL/GenBank/DDBJ whole genome shotgun (WGS) entry which is preliminary data.</text>
</comment>
<feature type="chain" id="PRO_5046665480" evidence="1">
    <location>
        <begin position="22"/>
        <end position="96"/>
    </location>
</feature>
<sequence>MMVKTLALAGVLSLLSFESVAVMDLAAYEHRARIDSGIGGRCNNKPIPFQELAMRIDWAFNRGLITERAAYWGKAYGYYPVIDIFNFNIGAICSGR</sequence>
<feature type="signal peptide" evidence="1">
    <location>
        <begin position="1"/>
        <end position="21"/>
    </location>
</feature>
<keyword evidence="1" id="KW-0732">Signal</keyword>
<evidence type="ECO:0000256" key="1">
    <source>
        <dbReference type="SAM" id="SignalP"/>
    </source>
</evidence>
<keyword evidence="3" id="KW-1185">Reference proteome</keyword>
<dbReference type="Proteomes" id="UP001231915">
    <property type="component" value="Unassembled WGS sequence"/>
</dbReference>
<proteinExistence type="predicted"/>
<dbReference type="EMBL" id="JASJUT010000001">
    <property type="protein sequence ID" value="MDK2594124.1"/>
    <property type="molecule type" value="Genomic_DNA"/>
</dbReference>
<reference evidence="2 3" key="1">
    <citation type="submission" date="2023-05" db="EMBL/GenBank/DDBJ databases">
        <title>Pseudoalteromonas ardens sp. nov., Pseudoalteromonas obscura sp. nov., and Pseudoalteromonas umbrosa sp. nov., isolated from the coral Montipora capitata.</title>
        <authorList>
            <person name="Thomas E.M."/>
            <person name="Smith E.M."/>
            <person name="Papke E."/>
            <person name="Shlafstein M.D."/>
            <person name="Oline D.K."/>
            <person name="Videau P."/>
            <person name="Saw J.H."/>
            <person name="Strangman W.K."/>
            <person name="Ushijima B."/>
        </authorList>
    </citation>
    <scope>NUCLEOTIDE SEQUENCE [LARGE SCALE GENOMIC DNA]</scope>
    <source>
        <strain evidence="2 3">P94</strain>
    </source>
</reference>